<comment type="caution">
    <text evidence="2">The sequence shown here is derived from an EMBL/GenBank/DDBJ whole genome shotgun (WGS) entry which is preliminary data.</text>
</comment>
<protein>
    <recommendedName>
        <fullName evidence="1">DUF6532 domain-containing protein</fullName>
    </recommendedName>
</protein>
<evidence type="ECO:0000313" key="3">
    <source>
        <dbReference type="Proteomes" id="UP000298030"/>
    </source>
</evidence>
<dbReference type="STRING" id="71717.A0A4Y7SU85"/>
<organism evidence="2 3">
    <name type="scientific">Coprinellus micaceus</name>
    <name type="common">Glistening ink-cap mushroom</name>
    <name type="synonym">Coprinus micaceus</name>
    <dbReference type="NCBI Taxonomy" id="71717"/>
    <lineage>
        <taxon>Eukaryota</taxon>
        <taxon>Fungi</taxon>
        <taxon>Dikarya</taxon>
        <taxon>Basidiomycota</taxon>
        <taxon>Agaricomycotina</taxon>
        <taxon>Agaricomycetes</taxon>
        <taxon>Agaricomycetidae</taxon>
        <taxon>Agaricales</taxon>
        <taxon>Agaricineae</taxon>
        <taxon>Psathyrellaceae</taxon>
        <taxon>Coprinellus</taxon>
    </lineage>
</organism>
<sequence length="317" mass="35457">MRDGRADYEWRACQAQSSPYRITTGVYHSKFYTIRPASSLPNTTALFARARKKSIRALGSAKSCNIANHNETIKLLTVNAFPEIVRWGEYAQTILLEAAEELDGTYPKKVKVIDRYSQTRSVVKLNARTEVALYELSKGAKCKARVDALLNKEAYIFPGQWTGLQATTWKIDSSEPYGSDAILQVIKETYFKERKSIGYTAIKKYNNNRPNSSAPVLPPSMIALAATAVHVALDEWKNGTLEKASFNGNSWGFVFRRHLKLMKDMKEQSPEGYSAIMGNRYNVVVGDNALPSGEADHSEPSGAAELWDLAKYRKKAD</sequence>
<dbReference type="Pfam" id="PF20149">
    <property type="entry name" value="DUF6532"/>
    <property type="match status" value="1"/>
</dbReference>
<gene>
    <name evidence="2" type="ORF">FA13DRAFT_1777722</name>
</gene>
<feature type="domain" description="DUF6532" evidence="1">
    <location>
        <begin position="72"/>
        <end position="265"/>
    </location>
</feature>
<proteinExistence type="predicted"/>
<reference evidence="2 3" key="1">
    <citation type="journal article" date="2019" name="Nat. Ecol. Evol.">
        <title>Megaphylogeny resolves global patterns of mushroom evolution.</title>
        <authorList>
            <person name="Varga T."/>
            <person name="Krizsan K."/>
            <person name="Foldi C."/>
            <person name="Dima B."/>
            <person name="Sanchez-Garcia M."/>
            <person name="Sanchez-Ramirez S."/>
            <person name="Szollosi G.J."/>
            <person name="Szarkandi J.G."/>
            <person name="Papp V."/>
            <person name="Albert L."/>
            <person name="Andreopoulos W."/>
            <person name="Angelini C."/>
            <person name="Antonin V."/>
            <person name="Barry K.W."/>
            <person name="Bougher N.L."/>
            <person name="Buchanan P."/>
            <person name="Buyck B."/>
            <person name="Bense V."/>
            <person name="Catcheside P."/>
            <person name="Chovatia M."/>
            <person name="Cooper J."/>
            <person name="Damon W."/>
            <person name="Desjardin D."/>
            <person name="Finy P."/>
            <person name="Geml J."/>
            <person name="Haridas S."/>
            <person name="Hughes K."/>
            <person name="Justo A."/>
            <person name="Karasinski D."/>
            <person name="Kautmanova I."/>
            <person name="Kiss B."/>
            <person name="Kocsube S."/>
            <person name="Kotiranta H."/>
            <person name="LaButti K.M."/>
            <person name="Lechner B.E."/>
            <person name="Liimatainen K."/>
            <person name="Lipzen A."/>
            <person name="Lukacs Z."/>
            <person name="Mihaltcheva S."/>
            <person name="Morgado L.N."/>
            <person name="Niskanen T."/>
            <person name="Noordeloos M.E."/>
            <person name="Ohm R.A."/>
            <person name="Ortiz-Santana B."/>
            <person name="Ovrebo C."/>
            <person name="Racz N."/>
            <person name="Riley R."/>
            <person name="Savchenko A."/>
            <person name="Shiryaev A."/>
            <person name="Soop K."/>
            <person name="Spirin V."/>
            <person name="Szebenyi C."/>
            <person name="Tomsovsky M."/>
            <person name="Tulloss R.E."/>
            <person name="Uehling J."/>
            <person name="Grigoriev I.V."/>
            <person name="Vagvolgyi C."/>
            <person name="Papp T."/>
            <person name="Martin F.M."/>
            <person name="Miettinen O."/>
            <person name="Hibbett D.S."/>
            <person name="Nagy L.G."/>
        </authorList>
    </citation>
    <scope>NUCLEOTIDE SEQUENCE [LARGE SCALE GENOMIC DNA]</scope>
    <source>
        <strain evidence="2 3">FP101781</strain>
    </source>
</reference>
<name>A0A4Y7SU85_COPMI</name>
<evidence type="ECO:0000259" key="1">
    <source>
        <dbReference type="Pfam" id="PF20149"/>
    </source>
</evidence>
<dbReference type="AlphaFoldDB" id="A0A4Y7SU85"/>
<dbReference type="EMBL" id="QPFP01000063">
    <property type="protein sequence ID" value="TEB24819.1"/>
    <property type="molecule type" value="Genomic_DNA"/>
</dbReference>
<evidence type="ECO:0000313" key="2">
    <source>
        <dbReference type="EMBL" id="TEB24819.1"/>
    </source>
</evidence>
<dbReference type="InterPro" id="IPR045341">
    <property type="entry name" value="DUF6532"/>
</dbReference>
<dbReference type="Proteomes" id="UP000298030">
    <property type="component" value="Unassembled WGS sequence"/>
</dbReference>
<dbReference type="OrthoDB" id="3225557at2759"/>
<keyword evidence="3" id="KW-1185">Reference proteome</keyword>
<accession>A0A4Y7SU85</accession>